<dbReference type="EMBL" id="MU007040">
    <property type="protein sequence ID" value="KAF2430268.1"/>
    <property type="molecule type" value="Genomic_DNA"/>
</dbReference>
<accession>A0A9P4TYW0</accession>
<dbReference type="AlphaFoldDB" id="A0A9P4TYW0"/>
<organism evidence="1 2">
    <name type="scientific">Tothia fuscella</name>
    <dbReference type="NCBI Taxonomy" id="1048955"/>
    <lineage>
        <taxon>Eukaryota</taxon>
        <taxon>Fungi</taxon>
        <taxon>Dikarya</taxon>
        <taxon>Ascomycota</taxon>
        <taxon>Pezizomycotina</taxon>
        <taxon>Dothideomycetes</taxon>
        <taxon>Pleosporomycetidae</taxon>
        <taxon>Venturiales</taxon>
        <taxon>Cylindrosympodiaceae</taxon>
        <taxon>Tothia</taxon>
    </lineage>
</organism>
<name>A0A9P4TYW0_9PEZI</name>
<evidence type="ECO:0000313" key="2">
    <source>
        <dbReference type="Proteomes" id="UP000800235"/>
    </source>
</evidence>
<proteinExistence type="predicted"/>
<keyword evidence="2" id="KW-1185">Reference proteome</keyword>
<evidence type="ECO:0000313" key="1">
    <source>
        <dbReference type="EMBL" id="KAF2430268.1"/>
    </source>
</evidence>
<protein>
    <submittedName>
        <fullName evidence="1">Uncharacterized protein</fullName>
    </submittedName>
</protein>
<comment type="caution">
    <text evidence="1">The sequence shown here is derived from an EMBL/GenBank/DDBJ whole genome shotgun (WGS) entry which is preliminary data.</text>
</comment>
<reference evidence="1" key="1">
    <citation type="journal article" date="2020" name="Stud. Mycol.">
        <title>101 Dothideomycetes genomes: a test case for predicting lifestyles and emergence of pathogens.</title>
        <authorList>
            <person name="Haridas S."/>
            <person name="Albert R."/>
            <person name="Binder M."/>
            <person name="Bloem J."/>
            <person name="Labutti K."/>
            <person name="Salamov A."/>
            <person name="Andreopoulos B."/>
            <person name="Baker S."/>
            <person name="Barry K."/>
            <person name="Bills G."/>
            <person name="Bluhm B."/>
            <person name="Cannon C."/>
            <person name="Castanera R."/>
            <person name="Culley D."/>
            <person name="Daum C."/>
            <person name="Ezra D."/>
            <person name="Gonzalez J."/>
            <person name="Henrissat B."/>
            <person name="Kuo A."/>
            <person name="Liang C."/>
            <person name="Lipzen A."/>
            <person name="Lutzoni F."/>
            <person name="Magnuson J."/>
            <person name="Mondo S."/>
            <person name="Nolan M."/>
            <person name="Ohm R."/>
            <person name="Pangilinan J."/>
            <person name="Park H.-J."/>
            <person name="Ramirez L."/>
            <person name="Alfaro M."/>
            <person name="Sun H."/>
            <person name="Tritt A."/>
            <person name="Yoshinaga Y."/>
            <person name="Zwiers L.-H."/>
            <person name="Turgeon B."/>
            <person name="Goodwin S."/>
            <person name="Spatafora J."/>
            <person name="Crous P."/>
            <person name="Grigoriev I."/>
        </authorList>
    </citation>
    <scope>NUCLEOTIDE SEQUENCE</scope>
    <source>
        <strain evidence="1">CBS 130266</strain>
    </source>
</reference>
<sequence length="179" mass="19957">MPGDRLKMINLGCLHNCFLLSKDAWVRVPLSSIIFRSLLFAPYFSGGVYACTSLRASRAFHCSGFCNTENTSLGTNQRNIGTNLDLTSMQFREHNLRSGVKWYFRLAESYTPCVESFVGRITTRSILRAQIPKQKISLTESLTHSTGLLTWSEGVPSTAAYRRCGINPTVRATPLEGVK</sequence>
<gene>
    <name evidence="1" type="ORF">EJ08DRAFT_247859</name>
</gene>
<dbReference type="Proteomes" id="UP000800235">
    <property type="component" value="Unassembled WGS sequence"/>
</dbReference>